<evidence type="ECO:0000256" key="6">
    <source>
        <dbReference type="ARBA" id="ARBA00022679"/>
    </source>
</evidence>
<evidence type="ECO:0000256" key="2">
    <source>
        <dbReference type="ARBA" id="ARBA00004651"/>
    </source>
</evidence>
<dbReference type="SUPFAM" id="SSF103190">
    <property type="entry name" value="Sensory domain-like"/>
    <property type="match status" value="1"/>
</dbReference>
<dbReference type="PROSITE" id="PS50894">
    <property type="entry name" value="HPT"/>
    <property type="match status" value="1"/>
</dbReference>
<gene>
    <name evidence="21" type="primary">rcsC_14</name>
    <name evidence="21" type="ORF">PAECIP111894_02815</name>
</gene>
<dbReference type="InterPro" id="IPR005467">
    <property type="entry name" value="His_kinase_dom"/>
</dbReference>
<dbReference type="InterPro" id="IPR036890">
    <property type="entry name" value="HATPase_C_sf"/>
</dbReference>
<dbReference type="PROSITE" id="PS50110">
    <property type="entry name" value="RESPONSE_REGULATORY"/>
    <property type="match status" value="2"/>
</dbReference>
<accession>A0ABM9BE41</accession>
<evidence type="ECO:0000256" key="15">
    <source>
        <dbReference type="PROSITE-ProRule" id="PRU00169"/>
    </source>
</evidence>
<keyword evidence="22" id="KW-1185">Reference proteome</keyword>
<evidence type="ECO:0000256" key="7">
    <source>
        <dbReference type="ARBA" id="ARBA00022692"/>
    </source>
</evidence>
<dbReference type="InterPro" id="IPR033479">
    <property type="entry name" value="dCache_1"/>
</dbReference>
<dbReference type="Pfam" id="PF00072">
    <property type="entry name" value="Response_reg"/>
    <property type="match status" value="2"/>
</dbReference>
<sequence length="970" mass="109533">MKIFEENHAKKLTYLMLITIVIAFVLTGNIVLSQTNKIIKDEIESKLTLQSKALADQMNAFFMQKGAMVRQMSTNRTIINYLKTAQSRSDVRTNTNYKDVSSELDAIKALDNNVEFVWVVSKTENSLVGSEGAVATSDWNTQERPWFKDDLSSEEVTFTEPYIDYITGRLVTSAILKIVENEVVLGFIAVDLLLDDIPSIMEAYPIGQTGYTILLSKNGTIMYHPRQELVGKDKLSEQPGGVGNIGGEMIAGEKGLEIATVNDHKEYIGYAPVPYSGWSVATALPTSEALKQLNNAQRLSLIINVISVCIVVSLLFLLQNYMLNGQRRIQAELVQAKEEAEEANKAKTHFLARMSHEIRTPMNGIIGLSELMQKTKMTVKQQDYQGKIYTSSQVLLRLINEILDFSKIEAGKLDIERVAFYPEEIVRRLSDMLGIYLGTKQLEIIIETESEIPTELIGDPHRLEQVLLNLCNNAIKFTERGFVSLSITVEYQLQNEMFLRFVVEDTGVGLTAEQILTLFEPFTQADDSTSRRYGGTGLGLVISQNLIKMMGGKLDVSSELGKGSVFSFTLPFEISSNQRGNNLYLNQGYGDLPVLIVEDHERMRNNLANIVKSFDLSPTCLPGWQEAIHHLEQQAGEITYSFIFLDMEAEDMYGVETLSRLAALMQGSNSITIAMTTEYGRDELARIEKAVQPNAVLIKPISRIDLFRSLQAAFEQKKESYFVTNQLVHKDDFLISGYKGKILLAEDHEINQQVAVELLQDHGFSVTIARNGHEVLKNLDGTRWDLILMDVHMPEMDGCEATLLVRQDKRYKSLPIVAMTASVIKEEHNNCYRVGMKGVLTKPIDPKVLKDMLSEYVPLPYLDIPKAMERLDGKIPIYHHMLKTFAWEYVNFVDRLQETIRTGDYSTAKRMIHTLSGVAGNLSAERLFIASKQFEEKLNNSIDLKSYQEYMKELRQQLNDVLALVHEIYD</sequence>
<evidence type="ECO:0000256" key="14">
    <source>
        <dbReference type="PROSITE-ProRule" id="PRU00110"/>
    </source>
</evidence>
<feature type="transmembrane region" description="Helical" evidence="17">
    <location>
        <begin position="299"/>
        <end position="318"/>
    </location>
</feature>
<dbReference type="PRINTS" id="PR00344">
    <property type="entry name" value="BCTRLSENSOR"/>
</dbReference>
<feature type="domain" description="HPt" evidence="20">
    <location>
        <begin position="874"/>
        <end position="970"/>
    </location>
</feature>
<proteinExistence type="predicted"/>
<comment type="catalytic activity">
    <reaction evidence="1">
        <text>ATP + protein L-histidine = ADP + protein N-phospho-L-histidine.</text>
        <dbReference type="EC" id="2.7.13.3"/>
    </reaction>
</comment>
<dbReference type="SUPFAM" id="SSF47226">
    <property type="entry name" value="Histidine-containing phosphotransfer domain, HPT domain"/>
    <property type="match status" value="1"/>
</dbReference>
<evidence type="ECO:0000256" key="9">
    <source>
        <dbReference type="ARBA" id="ARBA00022777"/>
    </source>
</evidence>
<evidence type="ECO:0000256" key="12">
    <source>
        <dbReference type="ARBA" id="ARBA00023012"/>
    </source>
</evidence>
<keyword evidence="7 17" id="KW-0812">Transmembrane</keyword>
<dbReference type="InterPro" id="IPR008207">
    <property type="entry name" value="Sig_transdc_His_kin_Hpt_dom"/>
</dbReference>
<evidence type="ECO:0000256" key="3">
    <source>
        <dbReference type="ARBA" id="ARBA00012438"/>
    </source>
</evidence>
<dbReference type="GO" id="GO:0004673">
    <property type="term" value="F:protein histidine kinase activity"/>
    <property type="evidence" value="ECO:0007669"/>
    <property type="project" value="UniProtKB-EC"/>
</dbReference>
<feature type="modified residue" description="Phosphohistidine" evidence="14">
    <location>
        <position position="913"/>
    </location>
</feature>
<feature type="domain" description="Histidine kinase" evidence="18">
    <location>
        <begin position="353"/>
        <end position="574"/>
    </location>
</feature>
<dbReference type="Pfam" id="PF02743">
    <property type="entry name" value="dCache_1"/>
    <property type="match status" value="1"/>
</dbReference>
<evidence type="ECO:0000256" key="17">
    <source>
        <dbReference type="SAM" id="Phobius"/>
    </source>
</evidence>
<dbReference type="PANTHER" id="PTHR45339">
    <property type="entry name" value="HYBRID SIGNAL TRANSDUCTION HISTIDINE KINASE J"/>
    <property type="match status" value="1"/>
</dbReference>
<dbReference type="InterPro" id="IPR029151">
    <property type="entry name" value="Sensor-like_sf"/>
</dbReference>
<dbReference type="SUPFAM" id="SSF52172">
    <property type="entry name" value="CheY-like"/>
    <property type="match status" value="2"/>
</dbReference>
<dbReference type="Gene3D" id="1.10.287.130">
    <property type="match status" value="1"/>
</dbReference>
<evidence type="ECO:0000313" key="22">
    <source>
        <dbReference type="Proteomes" id="UP000838749"/>
    </source>
</evidence>
<keyword evidence="6 21" id="KW-0808">Transferase</keyword>
<dbReference type="Gene3D" id="1.20.120.160">
    <property type="entry name" value="HPT domain"/>
    <property type="match status" value="1"/>
</dbReference>
<keyword evidence="13 17" id="KW-0472">Membrane</keyword>
<dbReference type="InterPro" id="IPR003594">
    <property type="entry name" value="HATPase_dom"/>
</dbReference>
<feature type="modified residue" description="4-aspartylphosphate" evidence="15">
    <location>
        <position position="646"/>
    </location>
</feature>
<reference evidence="21" key="1">
    <citation type="submission" date="2021-12" db="EMBL/GenBank/DDBJ databases">
        <authorList>
            <person name="Criscuolo A."/>
        </authorList>
    </citation>
    <scope>NUCLEOTIDE SEQUENCE</scope>
    <source>
        <strain evidence="21">CIP111894</strain>
    </source>
</reference>
<dbReference type="CDD" id="cd18773">
    <property type="entry name" value="PDC1_HK_sensor"/>
    <property type="match status" value="1"/>
</dbReference>
<dbReference type="EMBL" id="CAKMAB010000013">
    <property type="protein sequence ID" value="CAH1056662.1"/>
    <property type="molecule type" value="Genomic_DNA"/>
</dbReference>
<evidence type="ECO:0000259" key="18">
    <source>
        <dbReference type="PROSITE" id="PS50109"/>
    </source>
</evidence>
<evidence type="ECO:0000256" key="8">
    <source>
        <dbReference type="ARBA" id="ARBA00022741"/>
    </source>
</evidence>
<keyword evidence="12" id="KW-0902">Two-component regulatory system</keyword>
<keyword evidence="11 17" id="KW-1133">Transmembrane helix</keyword>
<dbReference type="SMART" id="SM00387">
    <property type="entry name" value="HATPase_c"/>
    <property type="match status" value="1"/>
</dbReference>
<keyword evidence="9 21" id="KW-0418">Kinase</keyword>
<evidence type="ECO:0000259" key="19">
    <source>
        <dbReference type="PROSITE" id="PS50110"/>
    </source>
</evidence>
<dbReference type="CDD" id="cd12912">
    <property type="entry name" value="PDC2_MCP_like"/>
    <property type="match status" value="1"/>
</dbReference>
<evidence type="ECO:0000256" key="10">
    <source>
        <dbReference type="ARBA" id="ARBA00022840"/>
    </source>
</evidence>
<dbReference type="InterPro" id="IPR036641">
    <property type="entry name" value="HPT_dom_sf"/>
</dbReference>
<dbReference type="InterPro" id="IPR011006">
    <property type="entry name" value="CheY-like_superfamily"/>
</dbReference>
<keyword evidence="10" id="KW-0067">ATP-binding</keyword>
<feature type="domain" description="Response regulatory" evidence="19">
    <location>
        <begin position="741"/>
        <end position="857"/>
    </location>
</feature>
<protein>
    <recommendedName>
        <fullName evidence="3">histidine kinase</fullName>
        <ecNumber evidence="3">2.7.13.3</ecNumber>
    </recommendedName>
</protein>
<evidence type="ECO:0000256" key="13">
    <source>
        <dbReference type="ARBA" id="ARBA00023136"/>
    </source>
</evidence>
<dbReference type="InterPro" id="IPR004358">
    <property type="entry name" value="Sig_transdc_His_kin-like_C"/>
</dbReference>
<dbReference type="Proteomes" id="UP000838749">
    <property type="component" value="Unassembled WGS sequence"/>
</dbReference>
<evidence type="ECO:0000256" key="16">
    <source>
        <dbReference type="SAM" id="Coils"/>
    </source>
</evidence>
<evidence type="ECO:0000256" key="4">
    <source>
        <dbReference type="ARBA" id="ARBA00022475"/>
    </source>
</evidence>
<dbReference type="Gene3D" id="3.30.450.20">
    <property type="entry name" value="PAS domain"/>
    <property type="match status" value="2"/>
</dbReference>
<feature type="modified residue" description="4-aspartylphosphate" evidence="15">
    <location>
        <position position="790"/>
    </location>
</feature>
<dbReference type="Pfam" id="PF02518">
    <property type="entry name" value="HATPase_c"/>
    <property type="match status" value="1"/>
</dbReference>
<comment type="subcellular location">
    <subcellularLocation>
        <location evidence="2">Cell membrane</location>
        <topology evidence="2">Multi-pass membrane protein</topology>
    </subcellularLocation>
</comment>
<dbReference type="RefSeq" id="WP_234534819.1">
    <property type="nucleotide sequence ID" value="NZ_CAKMAB010000013.1"/>
</dbReference>
<dbReference type="Gene3D" id="3.40.50.2300">
    <property type="match status" value="2"/>
</dbReference>
<dbReference type="PROSITE" id="PS50109">
    <property type="entry name" value="HIS_KIN"/>
    <property type="match status" value="1"/>
</dbReference>
<dbReference type="SUPFAM" id="SSF47384">
    <property type="entry name" value="Homodimeric domain of signal transducing histidine kinase"/>
    <property type="match status" value="1"/>
</dbReference>
<evidence type="ECO:0000256" key="1">
    <source>
        <dbReference type="ARBA" id="ARBA00000085"/>
    </source>
</evidence>
<dbReference type="SMART" id="SM00388">
    <property type="entry name" value="HisKA"/>
    <property type="match status" value="1"/>
</dbReference>
<evidence type="ECO:0000256" key="11">
    <source>
        <dbReference type="ARBA" id="ARBA00022989"/>
    </source>
</evidence>
<feature type="domain" description="Response regulatory" evidence="19">
    <location>
        <begin position="593"/>
        <end position="714"/>
    </location>
</feature>
<dbReference type="PANTHER" id="PTHR45339:SF1">
    <property type="entry name" value="HYBRID SIGNAL TRANSDUCTION HISTIDINE KINASE J"/>
    <property type="match status" value="1"/>
</dbReference>
<name>A0ABM9BE41_9BACL</name>
<dbReference type="InterPro" id="IPR003661">
    <property type="entry name" value="HisK_dim/P_dom"/>
</dbReference>
<feature type="coiled-coil region" evidence="16">
    <location>
        <begin position="326"/>
        <end position="353"/>
    </location>
</feature>
<evidence type="ECO:0000313" key="21">
    <source>
        <dbReference type="EMBL" id="CAH1056662.1"/>
    </source>
</evidence>
<dbReference type="Pfam" id="PF00512">
    <property type="entry name" value="HisKA"/>
    <property type="match status" value="1"/>
</dbReference>
<feature type="transmembrane region" description="Helical" evidence="17">
    <location>
        <begin position="12"/>
        <end position="32"/>
    </location>
</feature>
<dbReference type="SUPFAM" id="SSF55874">
    <property type="entry name" value="ATPase domain of HSP90 chaperone/DNA topoisomerase II/histidine kinase"/>
    <property type="match status" value="1"/>
</dbReference>
<dbReference type="CDD" id="cd00082">
    <property type="entry name" value="HisKA"/>
    <property type="match status" value="1"/>
</dbReference>
<dbReference type="SMART" id="SM00448">
    <property type="entry name" value="REC"/>
    <property type="match status" value="2"/>
</dbReference>
<comment type="caution">
    <text evidence="21">The sequence shown here is derived from an EMBL/GenBank/DDBJ whole genome shotgun (WGS) entry which is preliminary data.</text>
</comment>
<evidence type="ECO:0000259" key="20">
    <source>
        <dbReference type="PROSITE" id="PS50894"/>
    </source>
</evidence>
<keyword evidence="5 15" id="KW-0597">Phosphoprotein</keyword>
<dbReference type="CDD" id="cd16922">
    <property type="entry name" value="HATPase_EvgS-ArcB-TorS-like"/>
    <property type="match status" value="1"/>
</dbReference>
<evidence type="ECO:0000256" key="5">
    <source>
        <dbReference type="ARBA" id="ARBA00022553"/>
    </source>
</evidence>
<keyword evidence="8" id="KW-0547">Nucleotide-binding</keyword>
<dbReference type="EC" id="2.7.13.3" evidence="3"/>
<dbReference type="Pfam" id="PF01627">
    <property type="entry name" value="Hpt"/>
    <property type="match status" value="1"/>
</dbReference>
<dbReference type="InterPro" id="IPR001789">
    <property type="entry name" value="Sig_transdc_resp-reg_receiver"/>
</dbReference>
<organism evidence="21 22">
    <name type="scientific">Paenibacillus pseudetheri</name>
    <dbReference type="NCBI Taxonomy" id="2897682"/>
    <lineage>
        <taxon>Bacteria</taxon>
        <taxon>Bacillati</taxon>
        <taxon>Bacillota</taxon>
        <taxon>Bacilli</taxon>
        <taxon>Bacillales</taxon>
        <taxon>Paenibacillaceae</taxon>
        <taxon>Paenibacillus</taxon>
    </lineage>
</organism>
<dbReference type="CDD" id="cd17546">
    <property type="entry name" value="REC_hyHK_CKI1_RcsC-like"/>
    <property type="match status" value="1"/>
</dbReference>
<keyword evidence="4" id="KW-1003">Cell membrane</keyword>
<dbReference type="Gene3D" id="3.30.565.10">
    <property type="entry name" value="Histidine kinase-like ATPase, C-terminal domain"/>
    <property type="match status" value="1"/>
</dbReference>
<keyword evidence="16" id="KW-0175">Coiled coil</keyword>
<dbReference type="InterPro" id="IPR036097">
    <property type="entry name" value="HisK_dim/P_sf"/>
</dbReference>